<dbReference type="Proteomes" id="UP000749559">
    <property type="component" value="Unassembled WGS sequence"/>
</dbReference>
<reference evidence="1" key="1">
    <citation type="submission" date="2022-03" db="EMBL/GenBank/DDBJ databases">
        <authorList>
            <person name="Martin C."/>
        </authorList>
    </citation>
    <scope>NUCLEOTIDE SEQUENCE</scope>
</reference>
<evidence type="ECO:0000313" key="1">
    <source>
        <dbReference type="EMBL" id="CAH1789333.1"/>
    </source>
</evidence>
<dbReference type="InterPro" id="IPR013783">
    <property type="entry name" value="Ig-like_fold"/>
</dbReference>
<dbReference type="AlphaFoldDB" id="A0A8S4P7C7"/>
<sequence length="156" mass="17590">EVHGLANEDNHTFAHVYLTPSESYQIVCTVTNAINTLEQSLSSPIIVQNRIIKIIFDHLEFWGIDGQILSTHESESKALPSIDTIFSLQRPVDIENIPNAVTCDWDFGDTTTLISDHISMWPYSVKHTYTTESLGEVHVHVTCRNLVSEKSNSTMF</sequence>
<evidence type="ECO:0008006" key="3">
    <source>
        <dbReference type="Google" id="ProtNLM"/>
    </source>
</evidence>
<accession>A0A8S4P7C7</accession>
<dbReference type="InterPro" id="IPR035986">
    <property type="entry name" value="PKD_dom_sf"/>
</dbReference>
<organism evidence="1 2">
    <name type="scientific">Owenia fusiformis</name>
    <name type="common">Polychaete worm</name>
    <dbReference type="NCBI Taxonomy" id="6347"/>
    <lineage>
        <taxon>Eukaryota</taxon>
        <taxon>Metazoa</taxon>
        <taxon>Spiralia</taxon>
        <taxon>Lophotrochozoa</taxon>
        <taxon>Annelida</taxon>
        <taxon>Polychaeta</taxon>
        <taxon>Sedentaria</taxon>
        <taxon>Canalipalpata</taxon>
        <taxon>Sabellida</taxon>
        <taxon>Oweniida</taxon>
        <taxon>Oweniidae</taxon>
        <taxon>Owenia</taxon>
    </lineage>
</organism>
<keyword evidence="2" id="KW-1185">Reference proteome</keyword>
<dbReference type="EMBL" id="CAIIXF020000007">
    <property type="protein sequence ID" value="CAH1789333.1"/>
    <property type="molecule type" value="Genomic_DNA"/>
</dbReference>
<protein>
    <recommendedName>
        <fullName evidence="3">PKD domain-containing protein</fullName>
    </recommendedName>
</protein>
<feature type="non-terminal residue" evidence="1">
    <location>
        <position position="156"/>
    </location>
</feature>
<dbReference type="SUPFAM" id="SSF49299">
    <property type="entry name" value="PKD domain"/>
    <property type="match status" value="1"/>
</dbReference>
<gene>
    <name evidence="1" type="ORF">OFUS_LOCUS14711</name>
</gene>
<name>A0A8S4P7C7_OWEFU</name>
<proteinExistence type="predicted"/>
<evidence type="ECO:0000313" key="2">
    <source>
        <dbReference type="Proteomes" id="UP000749559"/>
    </source>
</evidence>
<comment type="caution">
    <text evidence="1">The sequence shown here is derived from an EMBL/GenBank/DDBJ whole genome shotgun (WGS) entry which is preliminary data.</text>
</comment>
<dbReference type="Gene3D" id="2.60.40.10">
    <property type="entry name" value="Immunoglobulins"/>
    <property type="match status" value="1"/>
</dbReference>
<feature type="non-terminal residue" evidence="1">
    <location>
        <position position="1"/>
    </location>
</feature>